<keyword evidence="3 6" id="KW-0812">Transmembrane</keyword>
<keyword evidence="2" id="KW-1003">Cell membrane</keyword>
<protein>
    <submittedName>
        <fullName evidence="8">Type II secretion system F family protein</fullName>
    </submittedName>
</protein>
<feature type="transmembrane region" description="Helical" evidence="6">
    <location>
        <begin position="434"/>
        <end position="455"/>
    </location>
</feature>
<evidence type="ECO:0000256" key="4">
    <source>
        <dbReference type="ARBA" id="ARBA00022989"/>
    </source>
</evidence>
<keyword evidence="4 6" id="KW-1133">Transmembrane helix</keyword>
<proteinExistence type="predicted"/>
<dbReference type="EMBL" id="CP102290">
    <property type="protein sequence ID" value="UWP60695.1"/>
    <property type="molecule type" value="Genomic_DNA"/>
</dbReference>
<feature type="transmembrane region" description="Helical" evidence="6">
    <location>
        <begin position="271"/>
        <end position="289"/>
    </location>
</feature>
<dbReference type="Proteomes" id="UP001060164">
    <property type="component" value="Chromosome"/>
</dbReference>
<feature type="transmembrane region" description="Helical" evidence="6">
    <location>
        <begin position="57"/>
        <end position="78"/>
    </location>
</feature>
<keyword evidence="5 6" id="KW-0472">Membrane</keyword>
<organism evidence="8 9">
    <name type="scientific">Ruminococcus gauvreauii</name>
    <dbReference type="NCBI Taxonomy" id="438033"/>
    <lineage>
        <taxon>Bacteria</taxon>
        <taxon>Bacillati</taxon>
        <taxon>Bacillota</taxon>
        <taxon>Clostridia</taxon>
        <taxon>Eubacteriales</taxon>
        <taxon>Oscillospiraceae</taxon>
        <taxon>Ruminococcus</taxon>
    </lineage>
</organism>
<evidence type="ECO:0000256" key="6">
    <source>
        <dbReference type="SAM" id="Phobius"/>
    </source>
</evidence>
<feature type="domain" description="Type II secretion system protein GspF" evidence="7">
    <location>
        <begin position="313"/>
        <end position="452"/>
    </location>
</feature>
<accession>A0ABY5VLE5</accession>
<name>A0ABY5VLE5_9FIRM</name>
<keyword evidence="9" id="KW-1185">Reference proteome</keyword>
<comment type="subcellular location">
    <subcellularLocation>
        <location evidence="1">Cell membrane</location>
        <topology evidence="1">Multi-pass membrane protein</topology>
    </subcellularLocation>
</comment>
<evidence type="ECO:0000256" key="3">
    <source>
        <dbReference type="ARBA" id="ARBA00022692"/>
    </source>
</evidence>
<dbReference type="InterPro" id="IPR018076">
    <property type="entry name" value="T2SS_GspF_dom"/>
</dbReference>
<evidence type="ECO:0000313" key="9">
    <source>
        <dbReference type="Proteomes" id="UP001060164"/>
    </source>
</evidence>
<gene>
    <name evidence="8" type="ORF">NQ502_06590</name>
</gene>
<evidence type="ECO:0000259" key="7">
    <source>
        <dbReference type="Pfam" id="PF00482"/>
    </source>
</evidence>
<feature type="transmembrane region" description="Helical" evidence="6">
    <location>
        <begin position="6"/>
        <end position="24"/>
    </location>
</feature>
<evidence type="ECO:0000256" key="5">
    <source>
        <dbReference type="ARBA" id="ARBA00023136"/>
    </source>
</evidence>
<sequence length="458" mass="51215">MLVFSAILTVGFIMLILCSLRVKVPEEIKGFRRLFLQCAVCIQKRVSDTGLCLKPQVLAGALAILAAGSVLALSVSVLQEIGGQTAVTSLEREEDHNNVYWETLQVQRENGKVVDITVEVPGRQYTKEETEKWLDRAEEELEQIIPGENESLDRVERPLNLVKEFDDIPVSISWGSSDPAVLDWEGVPQEGIPEGGTKVKLYATLTCQEQIRECEKTVTVYPESKHGDAAWEQEIYRTLKSMNADPGDGQFYLPEKVGGEAVVWKRDTARAGGVVLVVAMVLAAVWIIGRQQEEKQQEQKIRDQMMTDYPDILNKFTLLLNAGMNTRKAFTKVALDYRKSISRQGEKSPRRAAYEAIAAVCQEMEQGVPEAEAYTHLGVRCQLPAYRTFAALLVQNLRRGSGEILEIMEREAMDAFENRKRRAKVIGEQAGTRLLVPMVLMLVIVFVVLLVPAGMSFL</sequence>
<reference evidence="8" key="1">
    <citation type="journal article" date="2022" name="Cell">
        <title>Design, construction, and in vivo augmentation of a complex gut microbiome.</title>
        <authorList>
            <person name="Cheng A.G."/>
            <person name="Ho P.Y."/>
            <person name="Aranda-Diaz A."/>
            <person name="Jain S."/>
            <person name="Yu F.B."/>
            <person name="Meng X."/>
            <person name="Wang M."/>
            <person name="Iakiviak M."/>
            <person name="Nagashima K."/>
            <person name="Zhao A."/>
            <person name="Murugkar P."/>
            <person name="Patil A."/>
            <person name="Atabakhsh K."/>
            <person name="Weakley A."/>
            <person name="Yan J."/>
            <person name="Brumbaugh A.R."/>
            <person name="Higginbottom S."/>
            <person name="Dimas A."/>
            <person name="Shiver A.L."/>
            <person name="Deutschbauer A."/>
            <person name="Neff N."/>
            <person name="Sonnenburg J.L."/>
            <person name="Huang K.C."/>
            <person name="Fischbach M.A."/>
        </authorList>
    </citation>
    <scope>NUCLEOTIDE SEQUENCE</scope>
    <source>
        <strain evidence="8">DSM 19829</strain>
    </source>
</reference>
<dbReference type="PANTHER" id="PTHR35007:SF2">
    <property type="entry name" value="PILUS ASSEMBLE PROTEIN"/>
    <property type="match status" value="1"/>
</dbReference>
<evidence type="ECO:0000256" key="1">
    <source>
        <dbReference type="ARBA" id="ARBA00004651"/>
    </source>
</evidence>
<dbReference type="PANTHER" id="PTHR35007">
    <property type="entry name" value="INTEGRAL MEMBRANE PROTEIN-RELATED"/>
    <property type="match status" value="1"/>
</dbReference>
<dbReference type="Pfam" id="PF00482">
    <property type="entry name" value="T2SSF"/>
    <property type="match status" value="1"/>
</dbReference>
<evidence type="ECO:0000313" key="8">
    <source>
        <dbReference type="EMBL" id="UWP60695.1"/>
    </source>
</evidence>
<evidence type="ECO:0000256" key="2">
    <source>
        <dbReference type="ARBA" id="ARBA00022475"/>
    </source>
</evidence>
<dbReference type="RefSeq" id="WP_028530388.1">
    <property type="nucleotide sequence ID" value="NZ_CABLBR010000002.1"/>
</dbReference>